<dbReference type="Proteomes" id="UP000664052">
    <property type="component" value="Unassembled WGS sequence"/>
</dbReference>
<keyword evidence="2" id="KW-0732">Signal</keyword>
<protein>
    <recommendedName>
        <fullName evidence="5">Lipoprotein</fullName>
    </recommendedName>
</protein>
<feature type="signal peptide" evidence="2">
    <location>
        <begin position="1"/>
        <end position="28"/>
    </location>
</feature>
<dbReference type="EMBL" id="JAFIMU010000017">
    <property type="protein sequence ID" value="MBN8233067.1"/>
    <property type="molecule type" value="Genomic_DNA"/>
</dbReference>
<evidence type="ECO:0000313" key="4">
    <source>
        <dbReference type="Proteomes" id="UP000664052"/>
    </source>
</evidence>
<evidence type="ECO:0000313" key="3">
    <source>
        <dbReference type="EMBL" id="MBN8233067.1"/>
    </source>
</evidence>
<feature type="region of interest" description="Disordered" evidence="1">
    <location>
        <begin position="29"/>
        <end position="50"/>
    </location>
</feature>
<feature type="chain" id="PRO_5046110245" description="Lipoprotein" evidence="2">
    <location>
        <begin position="29"/>
        <end position="145"/>
    </location>
</feature>
<evidence type="ECO:0000256" key="1">
    <source>
        <dbReference type="SAM" id="MobiDB-lite"/>
    </source>
</evidence>
<proteinExistence type="predicted"/>
<evidence type="ECO:0000256" key="2">
    <source>
        <dbReference type="SAM" id="SignalP"/>
    </source>
</evidence>
<organism evidence="3 4">
    <name type="scientific">Corallococcus macrosporus</name>
    <dbReference type="NCBI Taxonomy" id="35"/>
    <lineage>
        <taxon>Bacteria</taxon>
        <taxon>Pseudomonadati</taxon>
        <taxon>Myxococcota</taxon>
        <taxon>Myxococcia</taxon>
        <taxon>Myxococcales</taxon>
        <taxon>Cystobacterineae</taxon>
        <taxon>Myxococcaceae</taxon>
        <taxon>Corallococcus</taxon>
    </lineage>
</organism>
<dbReference type="PROSITE" id="PS51257">
    <property type="entry name" value="PROKAR_LIPOPROTEIN"/>
    <property type="match status" value="1"/>
</dbReference>
<evidence type="ECO:0008006" key="5">
    <source>
        <dbReference type="Google" id="ProtNLM"/>
    </source>
</evidence>
<sequence>MRGCGVIPRMRLPLLLGSLLLSSGCIVAETRPSHPHRPPPRPPPSRPVAMGYDEAVRRGFDQCRARGYRCDLKEAHLTGNDVWKVKFRVDGRGEKGHLHLDYDAYSRNLIKVNDKVKDKGGRDWDDDDWDGPGRGKKKGHARRDD</sequence>
<accession>A0ABS3DP22</accession>
<feature type="region of interest" description="Disordered" evidence="1">
    <location>
        <begin position="116"/>
        <end position="145"/>
    </location>
</feature>
<keyword evidence="4" id="KW-1185">Reference proteome</keyword>
<reference evidence="3 4" key="1">
    <citation type="submission" date="2021-02" db="EMBL/GenBank/DDBJ databases">
        <title>De Novo genome assembly of isolated myxobacteria.</title>
        <authorList>
            <person name="Stevens D.C."/>
        </authorList>
    </citation>
    <scope>NUCLEOTIDE SEQUENCE [LARGE SCALE GENOMIC DNA]</scope>
    <source>
        <strain evidence="3 4">ATCC 29039</strain>
    </source>
</reference>
<name>A0ABS3DP22_9BACT</name>
<comment type="caution">
    <text evidence="3">The sequence shown here is derived from an EMBL/GenBank/DDBJ whole genome shotgun (WGS) entry which is preliminary data.</text>
</comment>
<feature type="compositionally biased region" description="Basic residues" evidence="1">
    <location>
        <begin position="134"/>
        <end position="145"/>
    </location>
</feature>
<gene>
    <name evidence="3" type="ORF">JYK02_36690</name>
</gene>